<dbReference type="GO" id="GO:0003677">
    <property type="term" value="F:DNA binding"/>
    <property type="evidence" value="ECO:0007669"/>
    <property type="project" value="UniProtKB-KW"/>
</dbReference>
<keyword evidence="5" id="KW-0804">Transcription</keyword>
<keyword evidence="4" id="KW-0238">DNA-binding</keyword>
<dbReference type="SUPFAM" id="SSF53383">
    <property type="entry name" value="PLP-dependent transferases"/>
    <property type="match status" value="1"/>
</dbReference>
<dbReference type="PANTHER" id="PTHR46577:SF1">
    <property type="entry name" value="HTH-TYPE TRANSCRIPTIONAL REGULATORY PROTEIN GABR"/>
    <property type="match status" value="1"/>
</dbReference>
<evidence type="ECO:0000313" key="8">
    <source>
        <dbReference type="Proteomes" id="UP000824225"/>
    </source>
</evidence>
<dbReference type="InterPro" id="IPR000524">
    <property type="entry name" value="Tscrpt_reg_HTH_GntR"/>
</dbReference>
<feature type="domain" description="HTH gntR-type" evidence="6">
    <location>
        <begin position="11"/>
        <end position="79"/>
    </location>
</feature>
<sequence>MKLADLYVPSSPKYLALADAVERGVAGGLLAPGEALPTQRELAGALGVTVGTVTRAYAETARRGLTVGITGRGTFIAEARPDVDILTEDAVLGGPDLPGPTDGAAGRGGTGPVRNLGFIAPFERLNPSLGEALARLAGTAKGRAARDLCELQRYQRPGGLERHRAAGARWARRYGAAVDPDDLLICAGSQHALVTILTSLCKPGDRIATEILGYPLLKQLARRLRLHVVPVRSDESGMLPDALDAACRSGGVAAVYLMPTCRNPTTGAVPAARRRELTEVCRRHDALIIEDDVFALSLLPEKGAPDAPPFSALAPERTCLIAATSEILGGGLRVAYLCPPQHLLPELERTIAYTISMVPPLMAELAALWIEDGTADRVLAAKRAEAAARNRLARSVLDGFGLESRDTGFFCWLRLPRPWTGAAFADAARRRGVLVAEGEHFLMGHTTPEHGVRLALGGVDERDELSAALTELAALLHGPAPRT</sequence>
<evidence type="ECO:0000256" key="1">
    <source>
        <dbReference type="ARBA" id="ARBA00005384"/>
    </source>
</evidence>
<dbReference type="InterPro" id="IPR036388">
    <property type="entry name" value="WH-like_DNA-bd_sf"/>
</dbReference>
<dbReference type="GO" id="GO:0030170">
    <property type="term" value="F:pyridoxal phosphate binding"/>
    <property type="evidence" value="ECO:0007669"/>
    <property type="project" value="InterPro"/>
</dbReference>
<dbReference type="GO" id="GO:0008483">
    <property type="term" value="F:transaminase activity"/>
    <property type="evidence" value="ECO:0007669"/>
    <property type="project" value="UniProtKB-KW"/>
</dbReference>
<comment type="similarity">
    <text evidence="1">In the C-terminal section; belongs to the class-I pyridoxal-phosphate-dependent aminotransferase family.</text>
</comment>
<organism evidence="7 8">
    <name type="scientific">Candidatus Mailhella merdigallinarum</name>
    <dbReference type="NCBI Taxonomy" id="2838658"/>
    <lineage>
        <taxon>Bacteria</taxon>
        <taxon>Pseudomonadati</taxon>
        <taxon>Thermodesulfobacteriota</taxon>
        <taxon>Desulfovibrionia</taxon>
        <taxon>Desulfovibrionales</taxon>
        <taxon>Desulfovibrionaceae</taxon>
        <taxon>Mailhella</taxon>
    </lineage>
</organism>
<dbReference type="InterPro" id="IPR004839">
    <property type="entry name" value="Aminotransferase_I/II_large"/>
</dbReference>
<dbReference type="GO" id="GO:0003700">
    <property type="term" value="F:DNA-binding transcription factor activity"/>
    <property type="evidence" value="ECO:0007669"/>
    <property type="project" value="InterPro"/>
</dbReference>
<reference evidence="7" key="2">
    <citation type="submission" date="2021-04" db="EMBL/GenBank/DDBJ databases">
        <authorList>
            <person name="Gilroy R."/>
        </authorList>
    </citation>
    <scope>NUCLEOTIDE SEQUENCE</scope>
    <source>
        <strain evidence="7">CHK186-16707</strain>
    </source>
</reference>
<dbReference type="AlphaFoldDB" id="A0A9D2HDT0"/>
<evidence type="ECO:0000256" key="5">
    <source>
        <dbReference type="ARBA" id="ARBA00023163"/>
    </source>
</evidence>
<evidence type="ECO:0000256" key="4">
    <source>
        <dbReference type="ARBA" id="ARBA00023125"/>
    </source>
</evidence>
<reference evidence="7" key="1">
    <citation type="journal article" date="2021" name="PeerJ">
        <title>Extensive microbial diversity within the chicken gut microbiome revealed by metagenomics and culture.</title>
        <authorList>
            <person name="Gilroy R."/>
            <person name="Ravi A."/>
            <person name="Getino M."/>
            <person name="Pursley I."/>
            <person name="Horton D.L."/>
            <person name="Alikhan N.F."/>
            <person name="Baker D."/>
            <person name="Gharbi K."/>
            <person name="Hall N."/>
            <person name="Watson M."/>
            <person name="Adriaenssens E.M."/>
            <person name="Foster-Nyarko E."/>
            <person name="Jarju S."/>
            <person name="Secka A."/>
            <person name="Antonio M."/>
            <person name="Oren A."/>
            <person name="Chaudhuri R.R."/>
            <person name="La Ragione R."/>
            <person name="Hildebrand F."/>
            <person name="Pallen M.J."/>
        </authorList>
    </citation>
    <scope>NUCLEOTIDE SEQUENCE</scope>
    <source>
        <strain evidence="7">CHK186-16707</strain>
    </source>
</reference>
<evidence type="ECO:0000259" key="6">
    <source>
        <dbReference type="PROSITE" id="PS50949"/>
    </source>
</evidence>
<dbReference type="InterPro" id="IPR036390">
    <property type="entry name" value="WH_DNA-bd_sf"/>
</dbReference>
<dbReference type="InterPro" id="IPR051446">
    <property type="entry name" value="HTH_trans_reg/aminotransferase"/>
</dbReference>
<name>A0A9D2HDT0_9BACT</name>
<evidence type="ECO:0000256" key="2">
    <source>
        <dbReference type="ARBA" id="ARBA00022898"/>
    </source>
</evidence>
<dbReference type="Gene3D" id="1.10.10.10">
    <property type="entry name" value="Winged helix-like DNA-binding domain superfamily/Winged helix DNA-binding domain"/>
    <property type="match status" value="1"/>
</dbReference>
<dbReference type="Gene3D" id="3.40.640.10">
    <property type="entry name" value="Type I PLP-dependent aspartate aminotransferase-like (Major domain)"/>
    <property type="match status" value="1"/>
</dbReference>
<dbReference type="PANTHER" id="PTHR46577">
    <property type="entry name" value="HTH-TYPE TRANSCRIPTIONAL REGULATORY PROTEIN GABR"/>
    <property type="match status" value="1"/>
</dbReference>
<comment type="caution">
    <text evidence="7">The sequence shown here is derived from an EMBL/GenBank/DDBJ whole genome shotgun (WGS) entry which is preliminary data.</text>
</comment>
<dbReference type="Proteomes" id="UP000824225">
    <property type="component" value="Unassembled WGS sequence"/>
</dbReference>
<keyword evidence="7" id="KW-0032">Aminotransferase</keyword>
<accession>A0A9D2HDT0</accession>
<dbReference type="Pfam" id="PF00155">
    <property type="entry name" value="Aminotran_1_2"/>
    <property type="match status" value="1"/>
</dbReference>
<dbReference type="SUPFAM" id="SSF46785">
    <property type="entry name" value="Winged helix' DNA-binding domain"/>
    <property type="match status" value="1"/>
</dbReference>
<dbReference type="InterPro" id="IPR015424">
    <property type="entry name" value="PyrdxlP-dep_Trfase"/>
</dbReference>
<keyword evidence="7" id="KW-0808">Transferase</keyword>
<keyword evidence="2" id="KW-0663">Pyridoxal phosphate</keyword>
<evidence type="ECO:0000313" key="7">
    <source>
        <dbReference type="EMBL" id="HJA08215.1"/>
    </source>
</evidence>
<dbReference type="CDD" id="cd07377">
    <property type="entry name" value="WHTH_GntR"/>
    <property type="match status" value="1"/>
</dbReference>
<keyword evidence="3" id="KW-0805">Transcription regulation</keyword>
<dbReference type="InterPro" id="IPR015421">
    <property type="entry name" value="PyrdxlP-dep_Trfase_major"/>
</dbReference>
<dbReference type="CDD" id="cd00609">
    <property type="entry name" value="AAT_like"/>
    <property type="match status" value="1"/>
</dbReference>
<proteinExistence type="inferred from homology"/>
<gene>
    <name evidence="7" type="ORF">H9962_03365</name>
</gene>
<dbReference type="EMBL" id="DXAN01000006">
    <property type="protein sequence ID" value="HJA08215.1"/>
    <property type="molecule type" value="Genomic_DNA"/>
</dbReference>
<dbReference type="Pfam" id="PF00392">
    <property type="entry name" value="GntR"/>
    <property type="match status" value="1"/>
</dbReference>
<dbReference type="SMART" id="SM00345">
    <property type="entry name" value="HTH_GNTR"/>
    <property type="match status" value="1"/>
</dbReference>
<protein>
    <submittedName>
        <fullName evidence="7">PLP-dependent aminotransferase family protein</fullName>
    </submittedName>
</protein>
<evidence type="ECO:0000256" key="3">
    <source>
        <dbReference type="ARBA" id="ARBA00023015"/>
    </source>
</evidence>
<dbReference type="PROSITE" id="PS50949">
    <property type="entry name" value="HTH_GNTR"/>
    <property type="match status" value="1"/>
</dbReference>